<evidence type="ECO:0000313" key="2">
    <source>
        <dbReference type="Proteomes" id="UP000008311"/>
    </source>
</evidence>
<reference evidence="2" key="1">
    <citation type="journal article" date="2010" name="Nat. Biotechnol.">
        <title>Draft genome sequence of the oilseed species Ricinus communis.</title>
        <authorList>
            <person name="Chan A.P."/>
            <person name="Crabtree J."/>
            <person name="Zhao Q."/>
            <person name="Lorenzi H."/>
            <person name="Orvis J."/>
            <person name="Puiu D."/>
            <person name="Melake-Berhan A."/>
            <person name="Jones K.M."/>
            <person name="Redman J."/>
            <person name="Chen G."/>
            <person name="Cahoon E.B."/>
            <person name="Gedil M."/>
            <person name="Stanke M."/>
            <person name="Haas B.J."/>
            <person name="Wortman J.R."/>
            <person name="Fraser-Liggett C.M."/>
            <person name="Ravel J."/>
            <person name="Rabinowicz P.D."/>
        </authorList>
    </citation>
    <scope>NUCLEOTIDE SEQUENCE [LARGE SCALE GENOMIC DNA]</scope>
    <source>
        <strain evidence="2">cv. Hale</strain>
    </source>
</reference>
<proteinExistence type="predicted"/>
<organism evidence="1 2">
    <name type="scientific">Ricinus communis</name>
    <name type="common">Castor bean</name>
    <dbReference type="NCBI Taxonomy" id="3988"/>
    <lineage>
        <taxon>Eukaryota</taxon>
        <taxon>Viridiplantae</taxon>
        <taxon>Streptophyta</taxon>
        <taxon>Embryophyta</taxon>
        <taxon>Tracheophyta</taxon>
        <taxon>Spermatophyta</taxon>
        <taxon>Magnoliopsida</taxon>
        <taxon>eudicotyledons</taxon>
        <taxon>Gunneridae</taxon>
        <taxon>Pentapetalae</taxon>
        <taxon>rosids</taxon>
        <taxon>fabids</taxon>
        <taxon>Malpighiales</taxon>
        <taxon>Euphorbiaceae</taxon>
        <taxon>Acalyphoideae</taxon>
        <taxon>Acalypheae</taxon>
        <taxon>Ricinus</taxon>
    </lineage>
</organism>
<dbReference type="AlphaFoldDB" id="B9RV19"/>
<name>B9RV19_RICCO</name>
<evidence type="ECO:0000313" key="1">
    <source>
        <dbReference type="EMBL" id="EEF44752.1"/>
    </source>
</evidence>
<dbReference type="InParanoid" id="B9RV19"/>
<sequence>MQHQMSLLFAFMPSSEDNSWGQAEICNGLKYVGCVYISLSASYNPVLQWEHLPGCSLCSLPCL</sequence>
<gene>
    <name evidence="1" type="ORF">RCOM_0898040</name>
</gene>
<accession>B9RV19</accession>
<dbReference type="EMBL" id="EQ973818">
    <property type="protein sequence ID" value="EEF44752.1"/>
    <property type="molecule type" value="Genomic_DNA"/>
</dbReference>
<dbReference type="Proteomes" id="UP000008311">
    <property type="component" value="Unassembled WGS sequence"/>
</dbReference>
<protein>
    <submittedName>
        <fullName evidence="1">Uncharacterized protein</fullName>
    </submittedName>
</protein>
<keyword evidence="2" id="KW-1185">Reference proteome</keyword>